<evidence type="ECO:0000313" key="12">
    <source>
        <dbReference type="EMBL" id="KAG8198750.1"/>
    </source>
</evidence>
<evidence type="ECO:0000256" key="9">
    <source>
        <dbReference type="SAM" id="MobiDB-lite"/>
    </source>
</evidence>
<dbReference type="PANTHER" id="PTHR46199">
    <property type="entry name" value="RAC GTPASE-ACTIVATING PROTEIN 1"/>
    <property type="match status" value="1"/>
</dbReference>
<name>A0AAV6VQ36_9ARAC</name>
<dbReference type="Gene3D" id="1.10.555.10">
    <property type="entry name" value="Rho GTPase activation protein"/>
    <property type="match status" value="1"/>
</dbReference>
<dbReference type="Gene3D" id="3.30.60.20">
    <property type="match status" value="1"/>
</dbReference>
<keyword evidence="2" id="KW-0217">Developmental protein</keyword>
<keyword evidence="13" id="KW-1185">Reference proteome</keyword>
<dbReference type="GO" id="GO:0030154">
    <property type="term" value="P:cell differentiation"/>
    <property type="evidence" value="ECO:0007669"/>
    <property type="project" value="UniProtKB-KW"/>
</dbReference>
<sequence length="610" mass="69282">MSSHTMPKMSLEAMYDDLCRYTKVLTAGSEKEFIMFAEGQKNLRRKLQEHSSVVEELKNEIEKLNREHKKTEFHMNQMKDLLENEIMERKRIRAERDALHTQVQTIKEVIFSGDDAKTKEKFLSLCVTCPQKMESQAKLATIEESYGSLLSQSDGDETDDNLDINVSLRRRKRRSKSGRRSSSDQAQKKKKSEEMETLSEELEEAFNIDLKDVPGRKSVNFRSSSEPNTNLPDIPTPRPVHRSDSDQVKSSNYDFRISKYRTLSSGTLPGNTPTGRYSTGGKLSRTHAFVQKTIIRQEKCYPCGKQIKFCNKALKCSDCRITSHPECKDKCPLPCIPVTFTPTKDIMGTLADYTSNTAPMIPSIIVQCVNEIECRGLNETGLYRVPGSEGKVKELKEKLLKRQITTLSQVNDIHTLCGTVKSFLHSLRDSLISRMMWRQFVDAAEHRDEELSLNKLCEAVIDLPQPNKETLAFLILHLQRIAETPGCKMPKDNLAKVFGPTIVGYSEIDPSHSTMLTETSQQEQVMKRLLSITADFWQNLLSLDVPEVFHPQIRTPEITPGPISSRLGPMSASGQRPRNIQVARTTLTPRNAKHNTKTGRRQFFPSPLTK</sequence>
<reference evidence="12 13" key="1">
    <citation type="journal article" date="2022" name="Nat. Ecol. Evol.">
        <title>A masculinizing supergene underlies an exaggerated male reproductive morph in a spider.</title>
        <authorList>
            <person name="Hendrickx F."/>
            <person name="De Corte Z."/>
            <person name="Sonet G."/>
            <person name="Van Belleghem S.M."/>
            <person name="Kostlbacher S."/>
            <person name="Vangestel C."/>
        </authorList>
    </citation>
    <scope>NUCLEOTIDE SEQUENCE [LARGE SCALE GENOMIC DNA]</scope>
    <source>
        <strain evidence="12">W744_W776</strain>
    </source>
</reference>
<dbReference type="PROSITE" id="PS50081">
    <property type="entry name" value="ZF_DAG_PE_2"/>
    <property type="match status" value="1"/>
</dbReference>
<evidence type="ECO:0000256" key="8">
    <source>
        <dbReference type="SAM" id="Coils"/>
    </source>
</evidence>
<feature type="region of interest" description="Disordered" evidence="9">
    <location>
        <begin position="556"/>
        <end position="610"/>
    </location>
</feature>
<feature type="domain" description="Rho-GAP" evidence="11">
    <location>
        <begin position="348"/>
        <end position="537"/>
    </location>
</feature>
<keyword evidence="7" id="KW-0744">Spermatogenesis</keyword>
<dbReference type="PROSITE" id="PS50238">
    <property type="entry name" value="RHOGAP"/>
    <property type="match status" value="1"/>
</dbReference>
<dbReference type="GO" id="GO:0000281">
    <property type="term" value="P:mitotic cytokinesis"/>
    <property type="evidence" value="ECO:0007669"/>
    <property type="project" value="TreeGrafter"/>
</dbReference>
<dbReference type="Proteomes" id="UP000827092">
    <property type="component" value="Unassembled WGS sequence"/>
</dbReference>
<evidence type="ECO:0000313" key="13">
    <source>
        <dbReference type="Proteomes" id="UP000827092"/>
    </source>
</evidence>
<comment type="caution">
    <text evidence="12">The sequence shown here is derived from an EMBL/GenBank/DDBJ whole genome shotgun (WGS) entry which is preliminary data.</text>
</comment>
<evidence type="ECO:0008006" key="14">
    <source>
        <dbReference type="Google" id="ProtNLM"/>
    </source>
</evidence>
<feature type="compositionally biased region" description="Basic residues" evidence="9">
    <location>
        <begin position="591"/>
        <end position="600"/>
    </location>
</feature>
<dbReference type="SUPFAM" id="SSF48350">
    <property type="entry name" value="GTPase activation domain, GAP"/>
    <property type="match status" value="1"/>
</dbReference>
<evidence type="ECO:0000259" key="10">
    <source>
        <dbReference type="PROSITE" id="PS50081"/>
    </source>
</evidence>
<dbReference type="GO" id="GO:0097149">
    <property type="term" value="C:centralspindlin complex"/>
    <property type="evidence" value="ECO:0007669"/>
    <property type="project" value="TreeGrafter"/>
</dbReference>
<keyword evidence="6" id="KW-0862">Zinc</keyword>
<keyword evidence="4" id="KW-0863">Zinc-finger</keyword>
<evidence type="ECO:0000256" key="3">
    <source>
        <dbReference type="ARBA" id="ARBA00022723"/>
    </source>
</evidence>
<feature type="coiled-coil region" evidence="8">
    <location>
        <begin position="40"/>
        <end position="95"/>
    </location>
</feature>
<dbReference type="FunFam" id="3.30.60.20:FF:000033">
    <property type="entry name" value="Rac GTPase-activating protein 1"/>
    <property type="match status" value="1"/>
</dbReference>
<dbReference type="PROSITE" id="PS00479">
    <property type="entry name" value="ZF_DAG_PE_1"/>
    <property type="match status" value="1"/>
</dbReference>
<gene>
    <name evidence="12" type="ORF">JTE90_023513</name>
</gene>
<dbReference type="GO" id="GO:0008270">
    <property type="term" value="F:zinc ion binding"/>
    <property type="evidence" value="ECO:0007669"/>
    <property type="project" value="UniProtKB-KW"/>
</dbReference>
<feature type="region of interest" description="Disordered" evidence="9">
    <location>
        <begin position="150"/>
        <end position="200"/>
    </location>
</feature>
<dbReference type="Pfam" id="PF00620">
    <property type="entry name" value="RhoGAP"/>
    <property type="match status" value="1"/>
</dbReference>
<dbReference type="GO" id="GO:0007266">
    <property type="term" value="P:Rho protein signal transduction"/>
    <property type="evidence" value="ECO:0007669"/>
    <property type="project" value="TreeGrafter"/>
</dbReference>
<evidence type="ECO:0000256" key="7">
    <source>
        <dbReference type="ARBA" id="ARBA00022871"/>
    </source>
</evidence>
<dbReference type="InterPro" id="IPR000198">
    <property type="entry name" value="RhoGAP_dom"/>
</dbReference>
<dbReference type="PANTHER" id="PTHR46199:SF3">
    <property type="entry name" value="RAC GTPASE-ACTIVATING PROTEIN 1"/>
    <property type="match status" value="1"/>
</dbReference>
<dbReference type="InterPro" id="IPR002219">
    <property type="entry name" value="PKC_DAG/PE"/>
</dbReference>
<protein>
    <recommendedName>
        <fullName evidence="14">Rac GTPase-activating protein 1</fullName>
    </recommendedName>
</protein>
<dbReference type="EMBL" id="JAFNEN010000036">
    <property type="protein sequence ID" value="KAG8198750.1"/>
    <property type="molecule type" value="Genomic_DNA"/>
</dbReference>
<keyword evidence="5" id="KW-0221">Differentiation</keyword>
<feature type="region of interest" description="Disordered" evidence="9">
    <location>
        <begin position="217"/>
        <end position="248"/>
    </location>
</feature>
<dbReference type="SMART" id="SM00324">
    <property type="entry name" value="RhoGAP"/>
    <property type="match status" value="1"/>
</dbReference>
<feature type="compositionally biased region" description="Polar residues" evidence="9">
    <location>
        <begin position="220"/>
        <end position="231"/>
    </location>
</feature>
<evidence type="ECO:0000259" key="11">
    <source>
        <dbReference type="PROSITE" id="PS50238"/>
    </source>
</evidence>
<organism evidence="12 13">
    <name type="scientific">Oedothorax gibbosus</name>
    <dbReference type="NCBI Taxonomy" id="931172"/>
    <lineage>
        <taxon>Eukaryota</taxon>
        <taxon>Metazoa</taxon>
        <taxon>Ecdysozoa</taxon>
        <taxon>Arthropoda</taxon>
        <taxon>Chelicerata</taxon>
        <taxon>Arachnida</taxon>
        <taxon>Araneae</taxon>
        <taxon>Araneomorphae</taxon>
        <taxon>Entelegynae</taxon>
        <taxon>Araneoidea</taxon>
        <taxon>Linyphiidae</taxon>
        <taxon>Erigoninae</taxon>
        <taxon>Oedothorax</taxon>
    </lineage>
</organism>
<feature type="compositionally biased region" description="Basic residues" evidence="9">
    <location>
        <begin position="168"/>
        <end position="179"/>
    </location>
</feature>
<proteinExistence type="predicted"/>
<keyword evidence="3" id="KW-0479">Metal-binding</keyword>
<dbReference type="AlphaFoldDB" id="A0AAV6VQ36"/>
<evidence type="ECO:0000256" key="6">
    <source>
        <dbReference type="ARBA" id="ARBA00022833"/>
    </source>
</evidence>
<dbReference type="GO" id="GO:0007283">
    <property type="term" value="P:spermatogenesis"/>
    <property type="evidence" value="ECO:0007669"/>
    <property type="project" value="UniProtKB-KW"/>
</dbReference>
<dbReference type="GO" id="GO:0032154">
    <property type="term" value="C:cleavage furrow"/>
    <property type="evidence" value="ECO:0007669"/>
    <property type="project" value="TreeGrafter"/>
</dbReference>
<accession>A0AAV6VQ36</accession>
<dbReference type="GO" id="GO:0030496">
    <property type="term" value="C:midbody"/>
    <property type="evidence" value="ECO:0007669"/>
    <property type="project" value="TreeGrafter"/>
</dbReference>
<dbReference type="GO" id="GO:0051233">
    <property type="term" value="C:spindle midzone"/>
    <property type="evidence" value="ECO:0007669"/>
    <property type="project" value="TreeGrafter"/>
</dbReference>
<feature type="domain" description="Phorbol-ester/DAG-type" evidence="10">
    <location>
        <begin position="286"/>
        <end position="335"/>
    </location>
</feature>
<dbReference type="InterPro" id="IPR008936">
    <property type="entry name" value="Rho_GTPase_activation_prot"/>
</dbReference>
<dbReference type="SUPFAM" id="SSF57889">
    <property type="entry name" value="Cysteine-rich domain"/>
    <property type="match status" value="1"/>
</dbReference>
<dbReference type="SMART" id="SM00109">
    <property type="entry name" value="C1"/>
    <property type="match status" value="1"/>
</dbReference>
<dbReference type="GO" id="GO:0005096">
    <property type="term" value="F:GTPase activator activity"/>
    <property type="evidence" value="ECO:0007669"/>
    <property type="project" value="UniProtKB-KW"/>
</dbReference>
<dbReference type="GO" id="GO:0005634">
    <property type="term" value="C:nucleus"/>
    <property type="evidence" value="ECO:0007669"/>
    <property type="project" value="TreeGrafter"/>
</dbReference>
<keyword evidence="8" id="KW-0175">Coiled coil</keyword>
<evidence type="ECO:0000256" key="1">
    <source>
        <dbReference type="ARBA" id="ARBA00022468"/>
    </source>
</evidence>
<feature type="compositionally biased region" description="Polar residues" evidence="9">
    <location>
        <begin position="572"/>
        <end position="589"/>
    </location>
</feature>
<evidence type="ECO:0000256" key="5">
    <source>
        <dbReference type="ARBA" id="ARBA00022782"/>
    </source>
</evidence>
<dbReference type="CDD" id="cd20821">
    <property type="entry name" value="C1_MgcRacGAP"/>
    <property type="match status" value="1"/>
</dbReference>
<evidence type="ECO:0000256" key="4">
    <source>
        <dbReference type="ARBA" id="ARBA00022771"/>
    </source>
</evidence>
<dbReference type="GO" id="GO:0051256">
    <property type="term" value="P:mitotic spindle midzone assembly"/>
    <property type="evidence" value="ECO:0007669"/>
    <property type="project" value="TreeGrafter"/>
</dbReference>
<keyword evidence="1" id="KW-0343">GTPase activation</keyword>
<evidence type="ECO:0000256" key="2">
    <source>
        <dbReference type="ARBA" id="ARBA00022473"/>
    </source>
</evidence>
<dbReference type="CDD" id="cd04382">
    <property type="entry name" value="RhoGAP_MgcRacGAP"/>
    <property type="match status" value="1"/>
</dbReference>
<dbReference type="InterPro" id="IPR046349">
    <property type="entry name" value="C1-like_sf"/>
</dbReference>